<dbReference type="OrthoDB" id="2982359at2759"/>
<feature type="region of interest" description="Disordered" evidence="1">
    <location>
        <begin position="90"/>
        <end position="110"/>
    </location>
</feature>
<dbReference type="EMBL" id="MU154575">
    <property type="protein sequence ID" value="KAF9494268.1"/>
    <property type="molecule type" value="Genomic_DNA"/>
</dbReference>
<name>A0A9P5ZU04_PLEER</name>
<dbReference type="AlphaFoldDB" id="A0A9P5ZU04"/>
<organism evidence="2 3">
    <name type="scientific">Pleurotus eryngii</name>
    <name type="common">Boletus of the steppes</name>
    <dbReference type="NCBI Taxonomy" id="5323"/>
    <lineage>
        <taxon>Eukaryota</taxon>
        <taxon>Fungi</taxon>
        <taxon>Dikarya</taxon>
        <taxon>Basidiomycota</taxon>
        <taxon>Agaricomycotina</taxon>
        <taxon>Agaricomycetes</taxon>
        <taxon>Agaricomycetidae</taxon>
        <taxon>Agaricales</taxon>
        <taxon>Pleurotineae</taxon>
        <taxon>Pleurotaceae</taxon>
        <taxon>Pleurotus</taxon>
    </lineage>
</organism>
<protein>
    <submittedName>
        <fullName evidence="2">Uncharacterized protein</fullName>
    </submittedName>
</protein>
<evidence type="ECO:0000313" key="2">
    <source>
        <dbReference type="EMBL" id="KAF9494268.1"/>
    </source>
</evidence>
<evidence type="ECO:0000313" key="3">
    <source>
        <dbReference type="Proteomes" id="UP000807025"/>
    </source>
</evidence>
<evidence type="ECO:0000256" key="1">
    <source>
        <dbReference type="SAM" id="MobiDB-lite"/>
    </source>
</evidence>
<accession>A0A9P5ZU04</accession>
<sequence>MKRTLNVAPIEDVQAFKYNQYSVERPILENFVGDLAQDCLEILWNKRLTELFVQSFIEQDEYSCKDPDKIAKCFRVHLIQLQKRYRKLPTPDDAKAKSCKNRQRSNTASRHVGAMPGKILLCNVGAKLYLPCECEDREGHAEYACMSDDGLKQEVNEMVEYVQQTMYQGMNTVQSLQQPFAELLRKIPYYGMSGDETDINAQAPNRNGKKTHGYSITQLPWHSSDPQVTHWFQTFDRLHLSMQFMMTGNPMPGEWLQIRLPSSRIE</sequence>
<proteinExistence type="predicted"/>
<comment type="caution">
    <text evidence="2">The sequence shown here is derived from an EMBL/GenBank/DDBJ whole genome shotgun (WGS) entry which is preliminary data.</text>
</comment>
<reference evidence="2" key="1">
    <citation type="submission" date="2020-11" db="EMBL/GenBank/DDBJ databases">
        <authorList>
            <consortium name="DOE Joint Genome Institute"/>
            <person name="Ahrendt S."/>
            <person name="Riley R."/>
            <person name="Andreopoulos W."/>
            <person name="Labutti K."/>
            <person name="Pangilinan J."/>
            <person name="Ruiz-Duenas F.J."/>
            <person name="Barrasa J.M."/>
            <person name="Sanchez-Garcia M."/>
            <person name="Camarero S."/>
            <person name="Miyauchi S."/>
            <person name="Serrano A."/>
            <person name="Linde D."/>
            <person name="Babiker R."/>
            <person name="Drula E."/>
            <person name="Ayuso-Fernandez I."/>
            <person name="Pacheco R."/>
            <person name="Padilla G."/>
            <person name="Ferreira P."/>
            <person name="Barriuso J."/>
            <person name="Kellner H."/>
            <person name="Castanera R."/>
            <person name="Alfaro M."/>
            <person name="Ramirez L."/>
            <person name="Pisabarro A.G."/>
            <person name="Kuo A."/>
            <person name="Tritt A."/>
            <person name="Lipzen A."/>
            <person name="He G."/>
            <person name="Yan M."/>
            <person name="Ng V."/>
            <person name="Cullen D."/>
            <person name="Martin F."/>
            <person name="Rosso M.-N."/>
            <person name="Henrissat B."/>
            <person name="Hibbett D."/>
            <person name="Martinez A.T."/>
            <person name="Grigoriev I.V."/>
        </authorList>
    </citation>
    <scope>NUCLEOTIDE SEQUENCE</scope>
    <source>
        <strain evidence="2">ATCC 90797</strain>
    </source>
</reference>
<dbReference type="Proteomes" id="UP000807025">
    <property type="component" value="Unassembled WGS sequence"/>
</dbReference>
<gene>
    <name evidence="2" type="ORF">BDN71DRAFT_1431898</name>
</gene>
<keyword evidence="3" id="KW-1185">Reference proteome</keyword>